<dbReference type="RefSeq" id="WP_237967030.1">
    <property type="nucleotide sequence ID" value="NZ_JAKNHQ010000016.1"/>
</dbReference>
<comment type="caution">
    <text evidence="1">The sequence shown here is derived from an EMBL/GenBank/DDBJ whole genome shotgun (WGS) entry which is preliminary data.</text>
</comment>
<evidence type="ECO:0000313" key="1">
    <source>
        <dbReference type="EMBL" id="MCG4611464.1"/>
    </source>
</evidence>
<name>A0ABS9MKX4_9FIRM</name>
<organism evidence="1 2">
    <name type="scientific">Anaeromassilibacillus senegalensis</name>
    <dbReference type="NCBI Taxonomy" id="1673717"/>
    <lineage>
        <taxon>Bacteria</taxon>
        <taxon>Bacillati</taxon>
        <taxon>Bacillota</taxon>
        <taxon>Clostridia</taxon>
        <taxon>Eubacteriales</taxon>
        <taxon>Acutalibacteraceae</taxon>
        <taxon>Anaeromassilibacillus</taxon>
    </lineage>
</organism>
<reference evidence="1 2" key="1">
    <citation type="submission" date="2022-01" db="EMBL/GenBank/DDBJ databases">
        <title>Collection of gut derived symbiotic bacterial strains cultured from healthy donors.</title>
        <authorList>
            <person name="Lin H."/>
            <person name="Kohout C."/>
            <person name="Waligurski E."/>
            <person name="Pamer E.G."/>
        </authorList>
    </citation>
    <scope>NUCLEOTIDE SEQUENCE [LARGE SCALE GENOMIC DNA]</scope>
    <source>
        <strain evidence="1 2">DFI.7.58</strain>
    </source>
</reference>
<gene>
    <name evidence="1" type="ORF">L0P57_11055</name>
</gene>
<dbReference type="EMBL" id="JAKNHQ010000016">
    <property type="protein sequence ID" value="MCG4611464.1"/>
    <property type="molecule type" value="Genomic_DNA"/>
</dbReference>
<proteinExistence type="predicted"/>
<protein>
    <submittedName>
        <fullName evidence="1">Uncharacterized protein</fullName>
    </submittedName>
</protein>
<evidence type="ECO:0000313" key="2">
    <source>
        <dbReference type="Proteomes" id="UP001298681"/>
    </source>
</evidence>
<dbReference type="Proteomes" id="UP001298681">
    <property type="component" value="Unassembled WGS sequence"/>
</dbReference>
<accession>A0ABS9MKX4</accession>
<keyword evidence="2" id="KW-1185">Reference proteome</keyword>
<sequence>MTELETMQRAKQYIHKLANGIDPLTDRPLPHDTVLHQVRISRCFFYVETLIDRAIEQESHPSKRAKKELPPFSLTPEQKQQVLLVHNPIPISQFVQAANAVADLDHMQKLKATDLTAWLVRKGFLQEVIRNDKRQKEPTANGNAIGITSEWRQAHSTGAHYLAILYNYGAQQFLLDHLESVFSEESVPTE</sequence>